<protein>
    <submittedName>
        <fullName evidence="2">Uncharacterized protein</fullName>
    </submittedName>
</protein>
<organism evidence="2 3">
    <name type="scientific">Enteractinococcus helveticum</name>
    <dbReference type="NCBI Taxonomy" id="1837282"/>
    <lineage>
        <taxon>Bacteria</taxon>
        <taxon>Bacillati</taxon>
        <taxon>Actinomycetota</taxon>
        <taxon>Actinomycetes</taxon>
        <taxon>Micrococcales</taxon>
        <taxon>Micrococcaceae</taxon>
    </lineage>
</organism>
<keyword evidence="1" id="KW-0812">Transmembrane</keyword>
<keyword evidence="1" id="KW-1133">Transmembrane helix</keyword>
<evidence type="ECO:0000256" key="1">
    <source>
        <dbReference type="SAM" id="Phobius"/>
    </source>
</evidence>
<dbReference type="AlphaFoldDB" id="A0A1B7LXS3"/>
<dbReference type="STRING" id="1837282.A6F49_14695"/>
<keyword evidence="3" id="KW-1185">Reference proteome</keyword>
<evidence type="ECO:0000313" key="2">
    <source>
        <dbReference type="EMBL" id="OAV59981.1"/>
    </source>
</evidence>
<dbReference type="Proteomes" id="UP000078292">
    <property type="component" value="Unassembled WGS sequence"/>
</dbReference>
<proteinExistence type="predicted"/>
<dbReference type="InterPro" id="IPR009339">
    <property type="entry name" value="DUF998"/>
</dbReference>
<gene>
    <name evidence="2" type="ORF">A6F49_14695</name>
</gene>
<accession>A0A1B7LXS3</accession>
<evidence type="ECO:0000313" key="3">
    <source>
        <dbReference type="Proteomes" id="UP000078292"/>
    </source>
</evidence>
<comment type="caution">
    <text evidence="2">The sequence shown here is derived from an EMBL/GenBank/DDBJ whole genome shotgun (WGS) entry which is preliminary data.</text>
</comment>
<sequence length="113" mass="12345">MENRWFMALHNIHTGIFRMDPIDSYPPGTPQGDPSSFTLWHKLHDDAGEAVFFTLPLAAVIAAFVLPGVAWTVISLALAAGLFITADAFGQTWDRDSPRTGLIQRANLVPGLL</sequence>
<feature type="transmembrane region" description="Helical" evidence="1">
    <location>
        <begin position="47"/>
        <end position="65"/>
    </location>
</feature>
<reference evidence="2 3" key="1">
    <citation type="submission" date="2016-04" db="EMBL/GenBank/DDBJ databases">
        <title>First whole genome shotgun sequence of the bacterium Enteractinococcus sp. strain UASWS1574.</title>
        <authorList>
            <person name="Crovadore J."/>
            <person name="Chablais R."/>
            <person name="Lefort F."/>
        </authorList>
    </citation>
    <scope>NUCLEOTIDE SEQUENCE [LARGE SCALE GENOMIC DNA]</scope>
    <source>
        <strain evidence="2 3">UASWS1574</strain>
    </source>
</reference>
<name>A0A1B7LXS3_9MICC</name>
<keyword evidence="1" id="KW-0472">Membrane</keyword>
<dbReference type="EMBL" id="LXEY01000021">
    <property type="protein sequence ID" value="OAV59981.1"/>
    <property type="molecule type" value="Genomic_DNA"/>
</dbReference>
<dbReference type="Pfam" id="PF06197">
    <property type="entry name" value="DUF998"/>
    <property type="match status" value="1"/>
</dbReference>